<reference evidence="1" key="1">
    <citation type="submission" date="2017-02" db="UniProtKB">
        <authorList>
            <consortium name="WormBaseParasite"/>
        </authorList>
    </citation>
    <scope>IDENTIFICATION</scope>
</reference>
<dbReference type="WBParaSite" id="BTMF_0000380301-mRNA-1">
    <property type="protein sequence ID" value="BTMF_0000380301-mRNA-1"/>
    <property type="gene ID" value="BTMF_0000380301"/>
</dbReference>
<proteinExistence type="predicted"/>
<protein>
    <submittedName>
        <fullName evidence="1">Leptin receptor</fullName>
    </submittedName>
</protein>
<sequence length="36" mass="4202">LSFSLVFQACIGISFQCRDQKNEDVDWYVSEISFIL</sequence>
<evidence type="ECO:0000313" key="1">
    <source>
        <dbReference type="WBParaSite" id="BTMF_0000380301-mRNA-1"/>
    </source>
</evidence>
<name>A0A0R3QBS5_9BILA</name>
<organism evidence="1">
    <name type="scientific">Brugia timori</name>
    <dbReference type="NCBI Taxonomy" id="42155"/>
    <lineage>
        <taxon>Eukaryota</taxon>
        <taxon>Metazoa</taxon>
        <taxon>Ecdysozoa</taxon>
        <taxon>Nematoda</taxon>
        <taxon>Chromadorea</taxon>
        <taxon>Rhabditida</taxon>
        <taxon>Spirurina</taxon>
        <taxon>Spiruromorpha</taxon>
        <taxon>Filarioidea</taxon>
        <taxon>Onchocercidae</taxon>
        <taxon>Brugia</taxon>
    </lineage>
</organism>
<dbReference type="AlphaFoldDB" id="A0A0R3QBS5"/>
<accession>A0A0R3QBS5</accession>